<sequence>MRPGWCRSADSVQPSSLSLILLLRLLAFASLSSLYLWLGGFFSLLFVFAFVFALTCLADAVAAASLAVDFHLLAELHFLPCCVLCLCFVKSSLSRCSFSPSLLFPTSKHQDIRCRFWNLRR</sequence>
<organism evidence="2 3">
    <name type="scientific">Trichoderma asperellum (strain ATCC 204424 / CBS 433.97 / NBRC 101777)</name>
    <dbReference type="NCBI Taxonomy" id="1042311"/>
    <lineage>
        <taxon>Eukaryota</taxon>
        <taxon>Fungi</taxon>
        <taxon>Dikarya</taxon>
        <taxon>Ascomycota</taxon>
        <taxon>Pezizomycotina</taxon>
        <taxon>Sordariomycetes</taxon>
        <taxon>Hypocreomycetidae</taxon>
        <taxon>Hypocreales</taxon>
        <taxon>Hypocreaceae</taxon>
        <taxon>Trichoderma</taxon>
    </lineage>
</organism>
<feature type="transmembrane region" description="Helical" evidence="1">
    <location>
        <begin position="44"/>
        <end position="64"/>
    </location>
</feature>
<evidence type="ECO:0000313" key="2">
    <source>
        <dbReference type="EMBL" id="PTB43005.1"/>
    </source>
</evidence>
<keyword evidence="1" id="KW-1133">Transmembrane helix</keyword>
<dbReference type="EMBL" id="KZ679259">
    <property type="protein sequence ID" value="PTB43005.1"/>
    <property type="molecule type" value="Genomic_DNA"/>
</dbReference>
<dbReference type="AlphaFoldDB" id="A0A2T3ZDY0"/>
<protein>
    <recommendedName>
        <fullName evidence="4">Transmembrane protein</fullName>
    </recommendedName>
</protein>
<gene>
    <name evidence="2" type="ORF">M441DRAFT_363134</name>
</gene>
<accession>A0A2T3ZDY0</accession>
<evidence type="ECO:0000256" key="1">
    <source>
        <dbReference type="SAM" id="Phobius"/>
    </source>
</evidence>
<evidence type="ECO:0008006" key="4">
    <source>
        <dbReference type="Google" id="ProtNLM"/>
    </source>
</evidence>
<proteinExistence type="predicted"/>
<keyword evidence="1" id="KW-0472">Membrane</keyword>
<reference evidence="2 3" key="1">
    <citation type="submission" date="2016-07" db="EMBL/GenBank/DDBJ databases">
        <title>Multiple horizontal gene transfer events from other fungi enriched the ability of initially mycotrophic Trichoderma (Ascomycota) to feed on dead plant biomass.</title>
        <authorList>
            <consortium name="DOE Joint Genome Institute"/>
            <person name="Aerts A."/>
            <person name="Atanasova L."/>
            <person name="Chenthamara K."/>
            <person name="Zhang J."/>
            <person name="Grujic M."/>
            <person name="Henrissat B."/>
            <person name="Kuo A."/>
            <person name="Salamov A."/>
            <person name="Lipzen A."/>
            <person name="Labutti K."/>
            <person name="Barry K."/>
            <person name="Miao Y."/>
            <person name="Rahimi M.J."/>
            <person name="Shen Q."/>
            <person name="Grigoriev I.V."/>
            <person name="Kubicek C.P."/>
            <person name="Druzhinina I.S."/>
        </authorList>
    </citation>
    <scope>NUCLEOTIDE SEQUENCE [LARGE SCALE GENOMIC DNA]</scope>
    <source>
        <strain evidence="2 3">CBS 433.97</strain>
    </source>
</reference>
<keyword evidence="1" id="KW-0812">Transmembrane</keyword>
<evidence type="ECO:0000313" key="3">
    <source>
        <dbReference type="Proteomes" id="UP000240493"/>
    </source>
</evidence>
<feature type="transmembrane region" description="Helical" evidence="1">
    <location>
        <begin position="17"/>
        <end position="37"/>
    </location>
</feature>
<name>A0A2T3ZDY0_TRIA4</name>
<keyword evidence="3" id="KW-1185">Reference proteome</keyword>
<dbReference type="Proteomes" id="UP000240493">
    <property type="component" value="Unassembled WGS sequence"/>
</dbReference>